<dbReference type="AlphaFoldDB" id="A0A511N1L6"/>
<evidence type="ECO:0000313" key="4">
    <source>
        <dbReference type="EMBL" id="GEM46236.1"/>
    </source>
</evidence>
<accession>A0A511N1L6</accession>
<dbReference type="Pfam" id="PF17940">
    <property type="entry name" value="TetR_C_31"/>
    <property type="match status" value="1"/>
</dbReference>
<dbReference type="Proteomes" id="UP000321306">
    <property type="component" value="Unassembled WGS sequence"/>
</dbReference>
<name>A0A511N1L6_DEIC1</name>
<keyword evidence="1 2" id="KW-0238">DNA-binding</keyword>
<dbReference type="InterPro" id="IPR041583">
    <property type="entry name" value="TetR_C_31"/>
</dbReference>
<proteinExistence type="predicted"/>
<evidence type="ECO:0000256" key="2">
    <source>
        <dbReference type="PROSITE-ProRule" id="PRU00335"/>
    </source>
</evidence>
<sequence>MSANPSRRNLLADAGLRVLAREGARGLTHRAVDREAAVPTGTTANYFNSREALLGALASRIFERLAPPHEVFEQVGTLPPTLETAIHYIQDIVLRTTRSKDLTLALFELRLEAARRPELARILQETLARNFQLDLMFHRQARLPGDAAEIAMLHFAIDGLLLDLLTVPIQQKEQTLALVPILVTRILAPHLEMDPSVQT</sequence>
<reference evidence="4 5" key="1">
    <citation type="submission" date="2019-07" db="EMBL/GenBank/DDBJ databases">
        <title>Whole genome shotgun sequence of Deinococcus cellulosilyticus NBRC 106333.</title>
        <authorList>
            <person name="Hosoyama A."/>
            <person name="Uohara A."/>
            <person name="Ohji S."/>
            <person name="Ichikawa N."/>
        </authorList>
    </citation>
    <scope>NUCLEOTIDE SEQUENCE [LARGE SCALE GENOMIC DNA]</scope>
    <source>
        <strain evidence="4 5">NBRC 106333</strain>
    </source>
</reference>
<comment type="caution">
    <text evidence="4">The sequence shown here is derived from an EMBL/GenBank/DDBJ whole genome shotgun (WGS) entry which is preliminary data.</text>
</comment>
<dbReference type="InterPro" id="IPR009057">
    <property type="entry name" value="Homeodomain-like_sf"/>
</dbReference>
<keyword evidence="5" id="KW-1185">Reference proteome</keyword>
<evidence type="ECO:0000259" key="3">
    <source>
        <dbReference type="PROSITE" id="PS50977"/>
    </source>
</evidence>
<dbReference type="Gene3D" id="1.10.357.10">
    <property type="entry name" value="Tetracycline Repressor, domain 2"/>
    <property type="match status" value="1"/>
</dbReference>
<dbReference type="PROSITE" id="PS50977">
    <property type="entry name" value="HTH_TETR_2"/>
    <property type="match status" value="1"/>
</dbReference>
<dbReference type="RefSeq" id="WP_146884060.1">
    <property type="nucleotide sequence ID" value="NZ_BJXB01000007.1"/>
</dbReference>
<organism evidence="4 5">
    <name type="scientific">Deinococcus cellulosilyticus (strain DSM 18568 / NBRC 106333 / KACC 11606 / 5516J-15)</name>
    <dbReference type="NCBI Taxonomy" id="1223518"/>
    <lineage>
        <taxon>Bacteria</taxon>
        <taxon>Thermotogati</taxon>
        <taxon>Deinococcota</taxon>
        <taxon>Deinococci</taxon>
        <taxon>Deinococcales</taxon>
        <taxon>Deinococcaceae</taxon>
        <taxon>Deinococcus</taxon>
    </lineage>
</organism>
<dbReference type="EMBL" id="BJXB01000007">
    <property type="protein sequence ID" value="GEM46236.1"/>
    <property type="molecule type" value="Genomic_DNA"/>
</dbReference>
<dbReference type="GO" id="GO:0003677">
    <property type="term" value="F:DNA binding"/>
    <property type="evidence" value="ECO:0007669"/>
    <property type="project" value="UniProtKB-UniRule"/>
</dbReference>
<feature type="DNA-binding region" description="H-T-H motif" evidence="2">
    <location>
        <begin position="28"/>
        <end position="47"/>
    </location>
</feature>
<evidence type="ECO:0000313" key="5">
    <source>
        <dbReference type="Proteomes" id="UP000321306"/>
    </source>
</evidence>
<dbReference type="SUPFAM" id="SSF46689">
    <property type="entry name" value="Homeodomain-like"/>
    <property type="match status" value="1"/>
</dbReference>
<feature type="domain" description="HTH tetR-type" evidence="3">
    <location>
        <begin position="5"/>
        <end position="65"/>
    </location>
</feature>
<protein>
    <submittedName>
        <fullName evidence="4">TetR family transcriptional regulator</fullName>
    </submittedName>
</protein>
<dbReference type="OrthoDB" id="7506349at2"/>
<gene>
    <name evidence="4" type="ORF">DC3_18710</name>
</gene>
<evidence type="ECO:0000256" key="1">
    <source>
        <dbReference type="ARBA" id="ARBA00023125"/>
    </source>
</evidence>
<dbReference type="InterPro" id="IPR001647">
    <property type="entry name" value="HTH_TetR"/>
</dbReference>